<evidence type="ECO:0000313" key="2">
    <source>
        <dbReference type="EMBL" id="RHW70051.1"/>
    </source>
</evidence>
<dbReference type="EMBL" id="QSBY01000009">
    <property type="protein sequence ID" value="RHW70051.1"/>
    <property type="molecule type" value="Genomic_DNA"/>
</dbReference>
<feature type="region of interest" description="Disordered" evidence="1">
    <location>
        <begin position="45"/>
        <end position="64"/>
    </location>
</feature>
<accession>A0A3L6L2W6</accession>
<evidence type="ECO:0000256" key="1">
    <source>
        <dbReference type="SAM" id="MobiDB-lite"/>
    </source>
</evidence>
<comment type="caution">
    <text evidence="2">The sequence shown here is derived from an EMBL/GenBank/DDBJ whole genome shotgun (WGS) entry which is preliminary data.</text>
</comment>
<sequence>MLSSLTPATAPYQAIGTPKRRTEYLLKRKPCPLVTLPLEKATASTHLNASRNGRTPVSTHRAEW</sequence>
<dbReference type="Proteomes" id="UP000266743">
    <property type="component" value="Chromosome 9"/>
</dbReference>
<reference evidence="2 3" key="1">
    <citation type="submission" date="2018-09" db="EMBL/GenBank/DDBJ databases">
        <title>whole genome sequence of T. equiperdum IVM-t1 strain.</title>
        <authorList>
            <person name="Suganuma K."/>
        </authorList>
    </citation>
    <scope>NUCLEOTIDE SEQUENCE [LARGE SCALE GENOMIC DNA]</scope>
    <source>
        <strain evidence="2 3">IVM-t1</strain>
    </source>
</reference>
<dbReference type="AlphaFoldDB" id="A0A3L6L2W6"/>
<protein>
    <submittedName>
        <fullName evidence="2">Uncharacterized protein</fullName>
    </submittedName>
</protein>
<organism evidence="2 3">
    <name type="scientific">Trypanosoma brucei equiperdum</name>
    <dbReference type="NCBI Taxonomy" id="630700"/>
    <lineage>
        <taxon>Eukaryota</taxon>
        <taxon>Discoba</taxon>
        <taxon>Euglenozoa</taxon>
        <taxon>Kinetoplastea</taxon>
        <taxon>Metakinetoplastina</taxon>
        <taxon>Trypanosomatida</taxon>
        <taxon>Trypanosomatidae</taxon>
        <taxon>Trypanosoma</taxon>
    </lineage>
</organism>
<proteinExistence type="predicted"/>
<name>A0A3L6L2W6_9TRYP</name>
<gene>
    <name evidence="2" type="ORF">DPX39_090087900</name>
</gene>
<feature type="compositionally biased region" description="Polar residues" evidence="1">
    <location>
        <begin position="45"/>
        <end position="58"/>
    </location>
</feature>
<evidence type="ECO:0000313" key="3">
    <source>
        <dbReference type="Proteomes" id="UP000266743"/>
    </source>
</evidence>